<proteinExistence type="inferred from homology"/>
<feature type="transmembrane region" description="Helical" evidence="7">
    <location>
        <begin position="21"/>
        <end position="40"/>
    </location>
</feature>
<protein>
    <submittedName>
        <fullName evidence="10">Uncharacterized protein</fullName>
    </submittedName>
</protein>
<comment type="caution">
    <text evidence="10">The sequence shown here is derived from an EMBL/GenBank/DDBJ whole genome shotgun (WGS) entry which is preliminary data.</text>
</comment>
<evidence type="ECO:0000256" key="5">
    <source>
        <dbReference type="ARBA" id="ARBA00023136"/>
    </source>
</evidence>
<evidence type="ECO:0000259" key="8">
    <source>
        <dbReference type="Pfam" id="PF12805"/>
    </source>
</evidence>
<evidence type="ECO:0000313" key="11">
    <source>
        <dbReference type="Proteomes" id="UP000005019"/>
    </source>
</evidence>
<sequence length="687" mass="74482">MLHRITRNPLLSRQIRNHHALSGFGCSLGVALVTLLAWLVADTQTAIAMAAGALIVSLTDIPVPRRNKLPLQLANLLQMPAVALIVLATHHSTPLLGAAVLLITFASAMATAWGKPGLPLGYGMMMVMAFTMAQPDLPPREQAIHLALQFAGGLCYLAYAVGMARLTDTAMRRRALVDALYAFADYVRGKAALFDPARDLDEVYAELVRRQAVFGERLQTARDFVLVDHCTPEQQALANGLLALIDAHEAVLASQGDYAPLREAFGDHRVLHLLAAMTRTAADDVLRLAHCDLSSRDTVLDDTPYRNTRPALDFEVAALAADSSSDRSGALAVLEAGRRKLLGAIDGLRRVDRALREQVPVADVDMGRFLSRSSFAPRALRDALHADSPVLRYALRLTLAMAAAFLLSQWLPWASHGYWILLTVSLVMRASFSQTKQRQTDRMVGNALGCLFVAAVLHWVSAPEVLLGIVFVCIGIAHAFITVRYRVTVTAACVMSLLQLHLIAPGSFHISERFLDTAAGVAIAWLFSRVLPTWERNTVPALATRLLGALRDYVGVALVPDTSDLNYRLARRQVQDALAALSDAAARMRDEPASEQLPLAPINAFTTRGYLLLAHLAAARRLTAQADPTHAATQMDSARRELTELLSSEQAVLTPDAQIGPLANRLNAARVDARAVLASARELGIQG</sequence>
<dbReference type="PANTHER" id="PTHR30509">
    <property type="entry name" value="P-HYDROXYBENZOIC ACID EFFLUX PUMP SUBUNIT-RELATED"/>
    <property type="match status" value="1"/>
</dbReference>
<dbReference type="eggNOG" id="COG1289">
    <property type="taxonomic scope" value="Bacteria"/>
</dbReference>
<evidence type="ECO:0000313" key="10">
    <source>
        <dbReference type="EMBL" id="EGK72644.1"/>
    </source>
</evidence>
<evidence type="ECO:0000256" key="6">
    <source>
        <dbReference type="ARBA" id="ARBA00043993"/>
    </source>
</evidence>
<gene>
    <name evidence="10" type="ORF">METUNv1_01054</name>
</gene>
<keyword evidence="3 7" id="KW-0812">Transmembrane</keyword>
<name>F5R9X8_METUF</name>
<evidence type="ECO:0000259" key="9">
    <source>
        <dbReference type="Pfam" id="PF13515"/>
    </source>
</evidence>
<dbReference type="RefSeq" id="WP_008059548.1">
    <property type="nucleotide sequence ID" value="NZ_AFHG01000033.1"/>
</dbReference>
<organism evidence="10 11">
    <name type="scientific">Methyloversatilis universalis (strain ATCC BAA-1314 / DSM 25237 / JCM 13912 / CCUG 52030 / FAM5)</name>
    <dbReference type="NCBI Taxonomy" id="1000565"/>
    <lineage>
        <taxon>Bacteria</taxon>
        <taxon>Pseudomonadati</taxon>
        <taxon>Pseudomonadota</taxon>
        <taxon>Betaproteobacteria</taxon>
        <taxon>Nitrosomonadales</taxon>
        <taxon>Sterolibacteriaceae</taxon>
        <taxon>Methyloversatilis</taxon>
    </lineage>
</organism>
<keyword evidence="2" id="KW-1003">Cell membrane</keyword>
<reference evidence="10 11" key="1">
    <citation type="journal article" date="2011" name="J. Bacteriol.">
        <title>Genome sequence of Methyloversatilis universalis FAM5T, a methylotrophic representative of the order Rhodocyclales.</title>
        <authorList>
            <person name="Kittichotirat W."/>
            <person name="Good N.M."/>
            <person name="Hall R."/>
            <person name="Bringel F."/>
            <person name="Lajus A."/>
            <person name="Medigue C."/>
            <person name="Smalley N.E."/>
            <person name="Beck D."/>
            <person name="Bumgarner R."/>
            <person name="Vuilleumier S."/>
            <person name="Kalyuzhnaya M.G."/>
        </authorList>
    </citation>
    <scope>NUCLEOTIDE SEQUENCE [LARGE SCALE GENOMIC DNA]</scope>
    <source>
        <strain evidence="11">ATCC BAA-1314 / JCM 13912 / FAM5</strain>
    </source>
</reference>
<accession>F5R9X8</accession>
<feature type="transmembrane region" description="Helical" evidence="7">
    <location>
        <begin position="143"/>
        <end position="164"/>
    </location>
</feature>
<feature type="transmembrane region" description="Helical" evidence="7">
    <location>
        <begin position="120"/>
        <end position="137"/>
    </location>
</feature>
<keyword evidence="11" id="KW-1185">Reference proteome</keyword>
<feature type="transmembrane region" description="Helical" evidence="7">
    <location>
        <begin position="466"/>
        <end position="487"/>
    </location>
</feature>
<keyword evidence="5 7" id="KW-0472">Membrane</keyword>
<dbReference type="Pfam" id="PF13515">
    <property type="entry name" value="FUSC_2"/>
    <property type="match status" value="1"/>
</dbReference>
<dbReference type="OrthoDB" id="8670769at2"/>
<dbReference type="STRING" id="1000565.METUNv1_01054"/>
<evidence type="ECO:0000256" key="2">
    <source>
        <dbReference type="ARBA" id="ARBA00022475"/>
    </source>
</evidence>
<dbReference type="GO" id="GO:0005886">
    <property type="term" value="C:plasma membrane"/>
    <property type="evidence" value="ECO:0007669"/>
    <property type="project" value="UniProtKB-SubCell"/>
</dbReference>
<dbReference type="Pfam" id="PF12805">
    <property type="entry name" value="FUSC-like"/>
    <property type="match status" value="1"/>
</dbReference>
<feature type="transmembrane region" description="Helical" evidence="7">
    <location>
        <begin position="444"/>
        <end position="460"/>
    </location>
</feature>
<feature type="domain" description="Integral membrane bound transporter" evidence="9">
    <location>
        <begin position="404"/>
        <end position="527"/>
    </location>
</feature>
<dbReference type="Proteomes" id="UP000005019">
    <property type="component" value="Unassembled WGS sequence"/>
</dbReference>
<dbReference type="InterPro" id="IPR049453">
    <property type="entry name" value="Memb_transporter_dom"/>
</dbReference>
<dbReference type="PANTHER" id="PTHR30509:SF9">
    <property type="entry name" value="MULTIDRUG RESISTANCE PROTEIN MDTO"/>
    <property type="match status" value="1"/>
</dbReference>
<keyword evidence="4 7" id="KW-1133">Transmembrane helix</keyword>
<comment type="similarity">
    <text evidence="6">Belongs to the YccS/YhfK family.</text>
</comment>
<evidence type="ECO:0000256" key="4">
    <source>
        <dbReference type="ARBA" id="ARBA00022989"/>
    </source>
</evidence>
<evidence type="ECO:0000256" key="1">
    <source>
        <dbReference type="ARBA" id="ARBA00004651"/>
    </source>
</evidence>
<dbReference type="EMBL" id="AFHG01000033">
    <property type="protein sequence ID" value="EGK72644.1"/>
    <property type="molecule type" value="Genomic_DNA"/>
</dbReference>
<dbReference type="InterPro" id="IPR032692">
    <property type="entry name" value="YccS_N"/>
</dbReference>
<evidence type="ECO:0000256" key="3">
    <source>
        <dbReference type="ARBA" id="ARBA00022692"/>
    </source>
</evidence>
<comment type="subcellular location">
    <subcellularLocation>
        <location evidence="1">Cell membrane</location>
        <topology evidence="1">Multi-pass membrane protein</topology>
    </subcellularLocation>
</comment>
<evidence type="ECO:0000256" key="7">
    <source>
        <dbReference type="SAM" id="Phobius"/>
    </source>
</evidence>
<dbReference type="AlphaFoldDB" id="F5R9X8"/>
<feature type="domain" description="Integral membrane protein YccS N-terminal" evidence="8">
    <location>
        <begin position="82"/>
        <end position="299"/>
    </location>
</feature>